<dbReference type="Proteomes" id="UP001139103">
    <property type="component" value="Unassembled WGS sequence"/>
</dbReference>
<keyword evidence="3" id="KW-0106">Calcium</keyword>
<dbReference type="Gene3D" id="1.10.1330.10">
    <property type="entry name" value="Dockerin domain"/>
    <property type="match status" value="1"/>
</dbReference>
<dbReference type="InterPro" id="IPR018247">
    <property type="entry name" value="EF_Hand_1_Ca_BS"/>
</dbReference>
<comment type="subcellular location">
    <subcellularLocation>
        <location evidence="1">Membrane</location>
    </subcellularLocation>
</comment>
<keyword evidence="4" id="KW-0472">Membrane</keyword>
<dbReference type="SUPFAM" id="SSF49313">
    <property type="entry name" value="Cadherin-like"/>
    <property type="match status" value="5"/>
</dbReference>
<dbReference type="Gene3D" id="2.60.40.60">
    <property type="entry name" value="Cadherins"/>
    <property type="match status" value="6"/>
</dbReference>
<dbReference type="GO" id="GO:0045296">
    <property type="term" value="F:cadherin binding"/>
    <property type="evidence" value="ECO:0007669"/>
    <property type="project" value="TreeGrafter"/>
</dbReference>
<dbReference type="SMART" id="SM00112">
    <property type="entry name" value="CA"/>
    <property type="match status" value="7"/>
</dbReference>
<dbReference type="InterPro" id="IPR044016">
    <property type="entry name" value="Big_13"/>
</dbReference>
<evidence type="ECO:0000256" key="2">
    <source>
        <dbReference type="ARBA" id="ARBA00022737"/>
    </source>
</evidence>
<dbReference type="GO" id="GO:0016477">
    <property type="term" value="P:cell migration"/>
    <property type="evidence" value="ECO:0007669"/>
    <property type="project" value="TreeGrafter"/>
</dbReference>
<dbReference type="GO" id="GO:0000272">
    <property type="term" value="P:polysaccharide catabolic process"/>
    <property type="evidence" value="ECO:0007669"/>
    <property type="project" value="InterPro"/>
</dbReference>
<feature type="domain" description="Cadherin" evidence="5">
    <location>
        <begin position="1445"/>
        <end position="1566"/>
    </location>
</feature>
<dbReference type="Gene3D" id="2.60.40.10">
    <property type="entry name" value="Immunoglobulins"/>
    <property type="match status" value="1"/>
</dbReference>
<dbReference type="PANTHER" id="PTHR24027">
    <property type="entry name" value="CADHERIN-23"/>
    <property type="match status" value="1"/>
</dbReference>
<gene>
    <name evidence="6" type="ORF">LOC68_27105</name>
</gene>
<dbReference type="Pfam" id="PF00028">
    <property type="entry name" value="Cadherin"/>
    <property type="match status" value="2"/>
</dbReference>
<dbReference type="GO" id="GO:0044331">
    <property type="term" value="P:cell-cell adhesion mediated by cadherin"/>
    <property type="evidence" value="ECO:0007669"/>
    <property type="project" value="TreeGrafter"/>
</dbReference>
<sequence>MTTIDLVEDLTIAAGTTRDITLDHVSGASSVLVGLKIKGTAGNFDPGIPLIHVKDMPSQVITPVSAMANVNGTTDSLVFFQMGTSTLTIEVGGNGGGEFQAEIFLFGDANGSGMTSEQEYMQASAAQIQAAGTGNQNTALYYKSVWGIDLNQSQYDYEFDLNQNGKVDSNELSWVQKNQNVTVKLDLIGDIDPPTITVALVNDSTAVGYPGGATDGVTNVIPGATDVAIRGTITDFSNITAATISGDSSSVSIFDHTIAESNTADVRNITFGLSRNDLEALFGTDVTVGGPYTLMLNATDDLGNTYSTPITFTFEFDSTDPTTPSVDLNAGSDSGTSNTDNLTNANTLVFDVATEADSLVELFVNGVSAGTKLDSGSGAVQFSLTSQFVTSGSYDIKAVAYDAAGNMSMDSSILTVNIDRAIAAPGITLTNNVVEMDASPTRTIDDNGDFAVTVEAGSTVSIGGVQVTDSDKDGKITINDVALAVGVNTLQVNYSDLAGNSDTTTIEIVRNQTPVIDGTSLDGSSLGETTPTNVNNPLTLSGFTVDLTAASKDAGESLSYEVLGVDALDENKASLGASGVVVTVGTGGIVTISDPGGALNFENGVRFLTFTVKATDNKGDGFENNPGEGLTSAGVTFTIDVTDVNEQPTLAPTTVAGDIDENSTAGTVVTLSAPLVAFDPDNSDGMNLQTLTYSIVPDAGAGKLPNIFQIDATTGVISLVASDTLNYEVTKSYTLSVVVSDGTLTSQPITVSISVNDLNETPEITNAPTAGTIAENSAPGTLVSLNDVFASADPDNADGENLQTLTYQFAAGGDGGGLFAINGTTGAISLAPMQSLNFEQMPNTFDLKVVVVDNGSPVETSSEVTVTVSVTDVNEAPTIDTAPTGGNIDENSAPGTAVILTGGSFTSSDPDNADGAGLQNLTYAFDTNGDGGGLFVIDGATGAISLASGKSLNFESMPNTFDLKVVVTDDQTPALSSTPVTVHVVINDVNEAPVLNTTLYPITELLLQSMSGGSTGLTIDVTDPDFGDVLTFSSTGGGTGDSLFTVNSDGTINYTGPVTPGDYTLNINAVDDDPTTPLGVNGTITIRVLDNLPPVVDQTTFDVPENLPNDDLAFTLTFSEQNGEMDGIKGATLLTNAGGAFKLGTFSNDSIGVLVNDSSKLDFESITPLTFTVRVTDNVGSFGDYLITVNLTDQNDAPVYGGGLTFSVDEFVAAAPPTAGTPADDTEVSPSLDLSVAFTDQDGDMLMYTIDASTDPNGIFAIVNDKLVVAKPELVDYESDTSYTIKVQAFDGDVTTSQEIQIDVNQRNELPLPLDGSNMPLTATAGVVELGTLNVLFDDLNNMVGMELPGGKNLFSILNIGADPEGDTILYTQAGNTSFFTLESDGTIKLAQVIAEPMGDFTDYDISFTYADNNPGGSTASADVGVGLVHFTLRVLKNIPPVIATPGGTSTTIAENSANDTALPTVTLSLSDADPMDTVGVPTIAVSAFSDAFKLVETGMGTNVYTVAVADSTKLNYETIRQTFASGVIPITINVMDNRGGAAVPVVINITVTDVNEAPSFDAPSFTFNIDEMAPDSTTKVGDALNGPAVAATDPDSGDDGVTPASDASFSQLKFVLSGTGAENFNIDSNGVITVAAGAMLDAETTSQYALTVSVTDQDGLGLSAATVSTVTININNVNEAPETSGETPAAIVIDESQLFVGGNPNYAGEGVYNTRDGYELRFAISDIVDSLGNPIFSDVDDAISALSFSIVGMPTYSANDSFFDISVDTMTGELVVQMFHYLPSQSRLPKTITIQAEDAGGLFSATADLTIKFEVENVVDVQIRAVKALSTDDGTNGGVTSADLPGSSNLVLVADNALDNTFYYEVWISMNYGIDQAAPGRVYFDGLSLFNLNLQYDNRYLNVVSSGFEQLANTPIAGLQPTFTTNGDDGYIFNIVGLMSSINPNEQTGNGAYFFPNMDAGDYVRVASLEFTLDQNLMEPGTTDQLISLYYEDPTPLQDPNGGPLKFLLDPTGTGTSLPGTTESQVATVNYDQVSENSTSTEVVTDFLVFNIASTPFGLDLSKSTLDGSAMTAQGATGATGAVSGNLYVQILDAFGGTSQVRIVGADLNFGDTGNYTPATANKAGAELTAAANYGLEQGTSTNIAIRNEGLQLSSPITLDINGPFFGASIGKIDSTAMDFVFDSGDVVSTLAITQTTTIGGVTSMAGFTVSSSGVENSTIQATEAGVANDLTDDNITISLDLNRLLFSSDALDTVGFAMDLFAAGKIIATYNGGVVNPPLMGTVSANGGQPLEEGSGVFLSVVDAPTTVDASGEIAALPVSETWLSEWDTFWVEVWANTADASGIQSGAVDLKYNTDLFSAVKIEYASSFDQNRTGLISDGSGLITNLGSGTLADGVGKGGFVLLGRVKFQSLVNDGLSIEEGLQYGPADLGLEITRGQLELADVGLTRAATSEAPSVDVWAVPYDLDDDGNVSLIDLMQFVRNVGTTSIAVDNALSAATDFNNDGYTSLEDLTQLVRNVGVSKATAYNLIYPTTFTQLWVGSGLVTSGPDTIDSIFKAANEAWADALGLDEPLDVRLEVTNLGGAQLGEAKLVGLDEEGLPVRGVLTIDDDGAGFGWSTDLTNGPSSGQYDLYTVMLHELGHLYGFMPQYSAFGDQLQTFDGQTIFVGDLYAVEMDSRGEHLDPDLYSSDIMSPYLAPGVRKEISALDVQMILTAYAAADSSTTVDSSHAALTEESAFVNNSVIISPVTETTTYDIESAPLTTSFVLGDDVANLADVSGRTGYAVVMPESTRQTLQQSGIAFKTLSNYAAAEHESISEVMTDVDSYFDDSTLIESTISDIDSTEAGDAEEGSVDDLFAEWDEIEMA</sequence>
<feature type="domain" description="Cadherin" evidence="5">
    <location>
        <begin position="1562"/>
        <end position="1684"/>
    </location>
</feature>
<feature type="domain" description="Cadherin" evidence="5">
    <location>
        <begin position="880"/>
        <end position="995"/>
    </location>
</feature>
<dbReference type="GO" id="GO:0007043">
    <property type="term" value="P:cell-cell junction assembly"/>
    <property type="evidence" value="ECO:0007669"/>
    <property type="project" value="TreeGrafter"/>
</dbReference>
<accession>A0A9X1MT26</accession>
<evidence type="ECO:0000313" key="7">
    <source>
        <dbReference type="Proteomes" id="UP001139103"/>
    </source>
</evidence>
<dbReference type="InterPro" id="IPR036439">
    <property type="entry name" value="Dockerin_dom_sf"/>
</dbReference>
<dbReference type="GO" id="GO:0000902">
    <property type="term" value="P:cell morphogenesis"/>
    <property type="evidence" value="ECO:0007669"/>
    <property type="project" value="TreeGrafter"/>
</dbReference>
<organism evidence="6 7">
    <name type="scientific">Blastopirellula sediminis</name>
    <dbReference type="NCBI Taxonomy" id="2894196"/>
    <lineage>
        <taxon>Bacteria</taxon>
        <taxon>Pseudomonadati</taxon>
        <taxon>Planctomycetota</taxon>
        <taxon>Planctomycetia</taxon>
        <taxon>Pirellulales</taxon>
        <taxon>Pirellulaceae</taxon>
        <taxon>Blastopirellula</taxon>
    </lineage>
</organism>
<dbReference type="GO" id="GO:0005912">
    <property type="term" value="C:adherens junction"/>
    <property type="evidence" value="ECO:0007669"/>
    <property type="project" value="TreeGrafter"/>
</dbReference>
<comment type="caution">
    <text evidence="6">The sequence shown here is derived from an EMBL/GenBank/DDBJ whole genome shotgun (WGS) entry which is preliminary data.</text>
</comment>
<dbReference type="EMBL" id="JAJKFT010000010">
    <property type="protein sequence ID" value="MCC9632079.1"/>
    <property type="molecule type" value="Genomic_DNA"/>
</dbReference>
<dbReference type="Pfam" id="PF19077">
    <property type="entry name" value="Big_13"/>
    <property type="match status" value="1"/>
</dbReference>
<dbReference type="InterPro" id="IPR015919">
    <property type="entry name" value="Cadherin-like_sf"/>
</dbReference>
<dbReference type="PROSITE" id="PS00018">
    <property type="entry name" value="EF_HAND_1"/>
    <property type="match status" value="3"/>
</dbReference>
<feature type="domain" description="Cadherin" evidence="5">
    <location>
        <begin position="765"/>
        <end position="879"/>
    </location>
</feature>
<dbReference type="CDD" id="cd11304">
    <property type="entry name" value="Cadherin_repeat"/>
    <property type="match status" value="6"/>
</dbReference>
<dbReference type="PROSITE" id="PS50268">
    <property type="entry name" value="CADHERIN_2"/>
    <property type="match status" value="8"/>
</dbReference>
<name>A0A9X1MT26_9BACT</name>
<evidence type="ECO:0000256" key="3">
    <source>
        <dbReference type="ARBA" id="ARBA00022837"/>
    </source>
</evidence>
<dbReference type="GO" id="GO:0016339">
    <property type="term" value="P:calcium-dependent cell-cell adhesion via plasma membrane cell adhesion molecules"/>
    <property type="evidence" value="ECO:0007669"/>
    <property type="project" value="TreeGrafter"/>
</dbReference>
<reference evidence="6" key="1">
    <citation type="submission" date="2021-11" db="EMBL/GenBank/DDBJ databases">
        <title>Genome sequence.</title>
        <authorList>
            <person name="Sun Q."/>
        </authorList>
    </citation>
    <scope>NUCLEOTIDE SEQUENCE</scope>
    <source>
        <strain evidence="6">JC732</strain>
    </source>
</reference>
<dbReference type="InterPro" id="IPR039808">
    <property type="entry name" value="Cadherin"/>
</dbReference>
<evidence type="ECO:0000313" key="6">
    <source>
        <dbReference type="EMBL" id="MCC9632079.1"/>
    </source>
</evidence>
<feature type="domain" description="Cadherin" evidence="5">
    <location>
        <begin position="1214"/>
        <end position="1322"/>
    </location>
</feature>
<dbReference type="GO" id="GO:0008013">
    <property type="term" value="F:beta-catenin binding"/>
    <property type="evidence" value="ECO:0007669"/>
    <property type="project" value="TreeGrafter"/>
</dbReference>
<proteinExistence type="predicted"/>
<dbReference type="GO" id="GO:0007156">
    <property type="term" value="P:homophilic cell adhesion via plasma membrane adhesion molecules"/>
    <property type="evidence" value="ECO:0007669"/>
    <property type="project" value="InterPro"/>
</dbReference>
<protein>
    <submittedName>
        <fullName evidence="6">Cadherin domain-containing protein</fullName>
    </submittedName>
</protein>
<keyword evidence="2" id="KW-0677">Repeat</keyword>
<dbReference type="SUPFAM" id="SSF55486">
    <property type="entry name" value="Metalloproteases ('zincins'), catalytic domain"/>
    <property type="match status" value="1"/>
</dbReference>
<evidence type="ECO:0000256" key="1">
    <source>
        <dbReference type="ARBA" id="ARBA00004370"/>
    </source>
</evidence>
<dbReference type="RefSeq" id="WP_230224935.1">
    <property type="nucleotide sequence ID" value="NZ_JAJKFT010000010.1"/>
</dbReference>
<feature type="domain" description="Cadherin" evidence="5">
    <location>
        <begin position="1013"/>
        <end position="1096"/>
    </location>
</feature>
<dbReference type="InterPro" id="IPR002126">
    <property type="entry name" value="Cadherin-like_dom"/>
</dbReference>
<evidence type="ECO:0000256" key="4">
    <source>
        <dbReference type="ARBA" id="ARBA00023136"/>
    </source>
</evidence>
<feature type="domain" description="Cadherin" evidence="5">
    <location>
        <begin position="1102"/>
        <end position="1200"/>
    </location>
</feature>
<evidence type="ECO:0000259" key="5">
    <source>
        <dbReference type="PROSITE" id="PS50268"/>
    </source>
</evidence>
<dbReference type="GO" id="GO:0005509">
    <property type="term" value="F:calcium ion binding"/>
    <property type="evidence" value="ECO:0007669"/>
    <property type="project" value="InterPro"/>
</dbReference>
<dbReference type="InterPro" id="IPR013783">
    <property type="entry name" value="Ig-like_fold"/>
</dbReference>
<feature type="domain" description="Cadherin" evidence="5">
    <location>
        <begin position="651"/>
        <end position="770"/>
    </location>
</feature>
<dbReference type="PANTHER" id="PTHR24027:SF438">
    <property type="entry name" value="CADHERIN 23"/>
    <property type="match status" value="1"/>
</dbReference>
<dbReference type="GO" id="GO:0034332">
    <property type="term" value="P:adherens junction organization"/>
    <property type="evidence" value="ECO:0007669"/>
    <property type="project" value="TreeGrafter"/>
</dbReference>
<dbReference type="GO" id="GO:0016342">
    <property type="term" value="C:catenin complex"/>
    <property type="evidence" value="ECO:0007669"/>
    <property type="project" value="TreeGrafter"/>
</dbReference>
<keyword evidence="7" id="KW-1185">Reference proteome</keyword>